<evidence type="ECO:0000256" key="5">
    <source>
        <dbReference type="ARBA" id="ARBA00022490"/>
    </source>
</evidence>
<keyword evidence="5 15" id="KW-0963">Cytoplasm</keyword>
<evidence type="ECO:0000313" key="21">
    <source>
        <dbReference type="Proteomes" id="UP001497600"/>
    </source>
</evidence>
<dbReference type="EMBL" id="OZ004259">
    <property type="protein sequence ID" value="CAK7918602.1"/>
    <property type="molecule type" value="Genomic_DNA"/>
</dbReference>
<dbReference type="SUPFAM" id="SSF82919">
    <property type="entry name" value="Zn-finger domain of Sec23/24"/>
    <property type="match status" value="1"/>
</dbReference>
<comment type="subcellular location">
    <subcellularLocation>
        <location evidence="15">Cytoplasm</location>
    </subcellularLocation>
    <subcellularLocation>
        <location evidence="1 15">Cytoplasmic vesicle</location>
        <location evidence="1 15">COPII-coated vesicle membrane</location>
        <topology evidence="1 15">Peripheral membrane protein</topology>
        <orientation evidence="1 15">Cytoplasmic side</orientation>
    </subcellularLocation>
    <subcellularLocation>
        <location evidence="2 15">Endoplasmic reticulum membrane</location>
        <topology evidence="2 15">Peripheral membrane protein</topology>
        <orientation evidence="2 15">Cytoplasmic side</orientation>
    </subcellularLocation>
    <subcellularLocation>
        <location evidence="15">Golgi apparatus membrane</location>
        <topology evidence="15">Peripheral membrane protein</topology>
        <orientation evidence="15">Cytoplasmic side</orientation>
    </subcellularLocation>
</comment>
<dbReference type="SUPFAM" id="SSF82754">
    <property type="entry name" value="C-terminal, gelsolin-like domain of Sec23/24"/>
    <property type="match status" value="1"/>
</dbReference>
<dbReference type="SUPFAM" id="SSF81995">
    <property type="entry name" value="beta-sandwich domain of Sec23/24"/>
    <property type="match status" value="1"/>
</dbReference>
<dbReference type="SUPFAM" id="SSF53300">
    <property type="entry name" value="vWA-like"/>
    <property type="match status" value="1"/>
</dbReference>
<gene>
    <name evidence="20" type="primary">SEC23</name>
    <name evidence="20" type="ORF">CAAN4_G13982</name>
</gene>
<dbReference type="InterPro" id="IPR029006">
    <property type="entry name" value="ADF-H/Gelsolin-like_dom_sf"/>
</dbReference>
<keyword evidence="10 15" id="KW-0653">Protein transport</keyword>
<keyword evidence="6 15" id="KW-0479">Metal-binding</keyword>
<protein>
    <recommendedName>
        <fullName evidence="15">Protein transport protein SEC23</fullName>
    </recommendedName>
</protein>
<dbReference type="Pfam" id="PF04811">
    <property type="entry name" value="Sec23_trunk"/>
    <property type="match status" value="1"/>
</dbReference>
<dbReference type="InterPro" id="IPR036175">
    <property type="entry name" value="Sec23/24_helical_dom_sf"/>
</dbReference>
<dbReference type="Gene3D" id="3.40.20.10">
    <property type="entry name" value="Severin"/>
    <property type="match status" value="1"/>
</dbReference>
<keyword evidence="4 15" id="KW-0813">Transport</keyword>
<dbReference type="Gene3D" id="3.40.50.410">
    <property type="entry name" value="von Willebrand factor, type A domain"/>
    <property type="match status" value="1"/>
</dbReference>
<dbReference type="PANTHER" id="PTHR11141:SF0">
    <property type="entry name" value="PROTEIN TRANSPORT PROTEIN SEC23"/>
    <property type="match status" value="1"/>
</dbReference>
<keyword evidence="8 15" id="KW-0862">Zinc</keyword>
<evidence type="ECO:0000256" key="10">
    <source>
        <dbReference type="ARBA" id="ARBA00022927"/>
    </source>
</evidence>
<accession>A0ABP0ELR9</accession>
<comment type="similarity">
    <text evidence="3 15">Belongs to the SEC23/SEC24 family. SEC23 subfamily.</text>
</comment>
<dbReference type="InterPro" id="IPR037364">
    <property type="entry name" value="Sec23"/>
</dbReference>
<evidence type="ECO:0000259" key="18">
    <source>
        <dbReference type="Pfam" id="PF04815"/>
    </source>
</evidence>
<dbReference type="Proteomes" id="UP001497600">
    <property type="component" value="Chromosome G"/>
</dbReference>
<evidence type="ECO:0000256" key="8">
    <source>
        <dbReference type="ARBA" id="ARBA00022833"/>
    </source>
</evidence>
<evidence type="ECO:0000256" key="15">
    <source>
        <dbReference type="RuleBase" id="RU365030"/>
    </source>
</evidence>
<keyword evidence="13 15" id="KW-0968">Cytoplasmic vesicle</keyword>
<dbReference type="Gene3D" id="2.60.40.1670">
    <property type="entry name" value="beta-sandwich domain of Sec23/24"/>
    <property type="match status" value="1"/>
</dbReference>
<evidence type="ECO:0000256" key="7">
    <source>
        <dbReference type="ARBA" id="ARBA00022824"/>
    </source>
</evidence>
<organism evidence="20 21">
    <name type="scientific">[Candida] anglica</name>
    <dbReference type="NCBI Taxonomy" id="148631"/>
    <lineage>
        <taxon>Eukaryota</taxon>
        <taxon>Fungi</taxon>
        <taxon>Dikarya</taxon>
        <taxon>Ascomycota</taxon>
        <taxon>Saccharomycotina</taxon>
        <taxon>Pichiomycetes</taxon>
        <taxon>Debaryomycetaceae</taxon>
        <taxon>Kurtzmaniella</taxon>
    </lineage>
</organism>
<dbReference type="Pfam" id="PF04810">
    <property type="entry name" value="zf-Sec23_Sec24"/>
    <property type="match status" value="1"/>
</dbReference>
<dbReference type="InterPro" id="IPR006895">
    <property type="entry name" value="Znf_Sec23_Sec24"/>
</dbReference>
<keyword evidence="7 15" id="KW-0256">Endoplasmic reticulum</keyword>
<comment type="function">
    <text evidence="14 15">Component of the coat protein complex II (COPII) which promotes the formation of transport vesicles from the endoplasmic reticulum (ER). The coat has two main functions, the physical deformation of the endoplasmic reticulum membrane into vesicles and the selection of cargo molecules.</text>
</comment>
<keyword evidence="9 15" id="KW-0931">ER-Golgi transport</keyword>
<dbReference type="InterPro" id="IPR036174">
    <property type="entry name" value="Znf_Sec23_Sec24_sf"/>
</dbReference>
<dbReference type="PANTHER" id="PTHR11141">
    <property type="entry name" value="PROTEIN TRANSPORT PROTEIN SEC23"/>
    <property type="match status" value="1"/>
</dbReference>
<keyword evidence="21" id="KW-1185">Reference proteome</keyword>
<dbReference type="InterPro" id="IPR006896">
    <property type="entry name" value="Sec23/24_trunk_dom"/>
</dbReference>
<dbReference type="InterPro" id="IPR036180">
    <property type="entry name" value="Gelsolin-like_dom_sf"/>
</dbReference>
<evidence type="ECO:0000256" key="12">
    <source>
        <dbReference type="ARBA" id="ARBA00023136"/>
    </source>
</evidence>
<name>A0ABP0ELR9_9ASCO</name>
<feature type="domain" description="Sec23/Sec24 trunk" evidence="17">
    <location>
        <begin position="131"/>
        <end position="336"/>
    </location>
</feature>
<proteinExistence type="inferred from homology"/>
<feature type="domain" description="Sec23/Sec24 beta-sandwich" evidence="19">
    <location>
        <begin position="426"/>
        <end position="545"/>
    </location>
</feature>
<evidence type="ECO:0000256" key="14">
    <source>
        <dbReference type="ARBA" id="ARBA00025471"/>
    </source>
</evidence>
<keyword evidence="11 15" id="KW-0333">Golgi apparatus</keyword>
<dbReference type="Gene3D" id="1.20.120.730">
    <property type="entry name" value="Sec23/Sec24 helical domain"/>
    <property type="match status" value="1"/>
</dbReference>
<keyword evidence="12 15" id="KW-0472">Membrane</keyword>
<evidence type="ECO:0000256" key="13">
    <source>
        <dbReference type="ARBA" id="ARBA00023329"/>
    </source>
</evidence>
<evidence type="ECO:0000259" key="16">
    <source>
        <dbReference type="Pfam" id="PF04810"/>
    </source>
</evidence>
<reference evidence="20 21" key="1">
    <citation type="submission" date="2024-01" db="EMBL/GenBank/DDBJ databases">
        <authorList>
            <consortium name="Genoscope - CEA"/>
            <person name="William W."/>
        </authorList>
    </citation>
    <scope>NUCLEOTIDE SEQUENCE [LARGE SCALE GENOMIC DNA]</scope>
    <source>
        <strain evidence="20 21">29B2s-10</strain>
    </source>
</reference>
<evidence type="ECO:0000259" key="19">
    <source>
        <dbReference type="Pfam" id="PF08033"/>
    </source>
</evidence>
<dbReference type="InterPro" id="IPR036465">
    <property type="entry name" value="vWFA_dom_sf"/>
</dbReference>
<sequence length="853" mass="97139">MDGSPESVQFNWNTFPSSRLEISQLPSPIGCLYSPLSTNDVASISTEDSLVSCRTCGGYLNPYITKDVSTNIWKCPFCLRKSYFPTKDFPVPQATSFEAIVPTDIAQGFNEDTPENIIFVLDTYQHIDELNHDSNSESSFSALIDSLVEAIEKLSDGVLVTLITFDESVHFHQPLISTQVSFSQEELFKQSDYNLDALFLKNSTVVKQAFHKLKLSNRPKWSPQDNSLTKEHYSILLDTTTKQQLQDYLQSLKPKITQSYKPPRSLGLCLYLTSIALSMGSYLNFNGRVFLFVSGPNNSQPGAVIHPGQSLRSHHDIKQLNSNSNYISTSKYYEAISFLANGLPLDSALQMTGMNQKTTSLTLAETSPKWTINIFTGSLDQVGLYEMKSLISNTNGDVLISNGFNDQQFKDQFKKTIQGVASNVSRATLTVTTSPNLKVTKMISHTYHLPPLFANPARHHDTISDQLTKFDSKYKKHYFTNKWHWNNLQSTDSLAIFFEIEGLKSSKDIPKNGSEYMYIQFKLKYWDKVEKTWKVRITTVRKPTTLRAMNIRQVKNLQLNLNNAKIDLLQNLDSSAWITLFCRLMISKLDTNIGFEFEGLVKQMDSCMVKLLNNFNKAVIDGDKINEKLTKLPSLMYSLRKNPQLIQIFNASPDETTYYHHWFMKFGLDLAPIAIQPKMYQLHGNTEIEIPLDSNIIERVPSKTFLVLDSVFNIIIYYHYDKADEETKLKLHHSENQDLVFDSQLTIPMDFISNVLKVQNRPIVPKYIITQTNHSQARFLTSRLNPPSIANGTSLIEDNSKPWYSRLFSGGGGNNNHSSSFNYDISKTDECSYNAYYKSLIKSIRNYRLDDDS</sequence>
<evidence type="ECO:0000256" key="4">
    <source>
        <dbReference type="ARBA" id="ARBA00022448"/>
    </source>
</evidence>
<dbReference type="Pfam" id="PF04815">
    <property type="entry name" value="Sec23_helical"/>
    <property type="match status" value="1"/>
</dbReference>
<evidence type="ECO:0000256" key="1">
    <source>
        <dbReference type="ARBA" id="ARBA00004299"/>
    </source>
</evidence>
<evidence type="ECO:0000256" key="2">
    <source>
        <dbReference type="ARBA" id="ARBA00004397"/>
    </source>
</evidence>
<evidence type="ECO:0000313" key="20">
    <source>
        <dbReference type="EMBL" id="CAK7918602.1"/>
    </source>
</evidence>
<dbReference type="SUPFAM" id="SSF81811">
    <property type="entry name" value="Helical domain of Sec23/24"/>
    <property type="match status" value="1"/>
</dbReference>
<evidence type="ECO:0000256" key="3">
    <source>
        <dbReference type="ARBA" id="ARBA00009210"/>
    </source>
</evidence>
<dbReference type="Gene3D" id="2.30.30.380">
    <property type="entry name" value="Zn-finger domain of Sec23/24"/>
    <property type="match status" value="1"/>
</dbReference>
<feature type="domain" description="Sec23/Sec24 helical" evidence="18">
    <location>
        <begin position="573"/>
        <end position="669"/>
    </location>
</feature>
<feature type="domain" description="Zinc finger Sec23/Sec24-type" evidence="16">
    <location>
        <begin position="51"/>
        <end position="86"/>
    </location>
</feature>
<evidence type="ECO:0000256" key="9">
    <source>
        <dbReference type="ARBA" id="ARBA00022892"/>
    </source>
</evidence>
<evidence type="ECO:0000259" key="17">
    <source>
        <dbReference type="Pfam" id="PF04811"/>
    </source>
</evidence>
<dbReference type="InterPro" id="IPR012990">
    <property type="entry name" value="Beta-sandwich_Sec23_24"/>
</dbReference>
<evidence type="ECO:0000256" key="11">
    <source>
        <dbReference type="ARBA" id="ARBA00023034"/>
    </source>
</evidence>
<dbReference type="Pfam" id="PF08033">
    <property type="entry name" value="Sec23_BS"/>
    <property type="match status" value="1"/>
</dbReference>
<evidence type="ECO:0000256" key="6">
    <source>
        <dbReference type="ARBA" id="ARBA00022723"/>
    </source>
</evidence>
<dbReference type="InterPro" id="IPR006900">
    <property type="entry name" value="Sec23/24_helical_dom"/>
</dbReference>